<protein>
    <submittedName>
        <fullName evidence="4">Secreted protein</fullName>
    </submittedName>
</protein>
<sequence length="87" mass="9441">MKAICNCVFITIFLLTNVIDQTNAAWEGYVYDSLTDRRIPLGGSGHGGPREDPFANGPVYSTYYDPSTGQYGKILISPPGEEGQSHA</sequence>
<reference evidence="4" key="1">
    <citation type="submission" date="2017-02" db="UniProtKB">
        <authorList>
            <consortium name="WormBaseParasite"/>
        </authorList>
    </citation>
    <scope>IDENTIFICATION</scope>
</reference>
<proteinExistence type="predicted"/>
<accession>A0A0R3TZU1</accession>
<feature type="signal peptide" evidence="1">
    <location>
        <begin position="1"/>
        <end position="24"/>
    </location>
</feature>
<feature type="chain" id="PRO_5043132201" evidence="1">
    <location>
        <begin position="25"/>
        <end position="87"/>
    </location>
</feature>
<evidence type="ECO:0000313" key="2">
    <source>
        <dbReference type="EMBL" id="VDO15703.1"/>
    </source>
</evidence>
<evidence type="ECO:0000313" key="3">
    <source>
        <dbReference type="Proteomes" id="UP000278807"/>
    </source>
</evidence>
<dbReference type="EMBL" id="UZAE01015329">
    <property type="protein sequence ID" value="VDO15703.1"/>
    <property type="molecule type" value="Genomic_DNA"/>
</dbReference>
<keyword evidence="3" id="KW-1185">Reference proteome</keyword>
<evidence type="ECO:0000313" key="4">
    <source>
        <dbReference type="WBParaSite" id="HNAJ_0001339001-mRNA-1"/>
    </source>
</evidence>
<keyword evidence="1" id="KW-0732">Signal</keyword>
<reference evidence="2 3" key="2">
    <citation type="submission" date="2018-11" db="EMBL/GenBank/DDBJ databases">
        <authorList>
            <consortium name="Pathogen Informatics"/>
        </authorList>
    </citation>
    <scope>NUCLEOTIDE SEQUENCE [LARGE SCALE GENOMIC DNA]</scope>
</reference>
<gene>
    <name evidence="2" type="ORF">HNAJ_LOCUS13364</name>
</gene>
<dbReference type="Proteomes" id="UP000278807">
    <property type="component" value="Unassembled WGS sequence"/>
</dbReference>
<dbReference type="WBParaSite" id="HNAJ_0001339001-mRNA-1">
    <property type="protein sequence ID" value="HNAJ_0001339001-mRNA-1"/>
    <property type="gene ID" value="HNAJ_0001339001"/>
</dbReference>
<evidence type="ECO:0000256" key="1">
    <source>
        <dbReference type="SAM" id="SignalP"/>
    </source>
</evidence>
<organism evidence="4">
    <name type="scientific">Rodentolepis nana</name>
    <name type="common">Dwarf tapeworm</name>
    <name type="synonym">Hymenolepis nana</name>
    <dbReference type="NCBI Taxonomy" id="102285"/>
    <lineage>
        <taxon>Eukaryota</taxon>
        <taxon>Metazoa</taxon>
        <taxon>Spiralia</taxon>
        <taxon>Lophotrochozoa</taxon>
        <taxon>Platyhelminthes</taxon>
        <taxon>Cestoda</taxon>
        <taxon>Eucestoda</taxon>
        <taxon>Cyclophyllidea</taxon>
        <taxon>Hymenolepididae</taxon>
        <taxon>Rodentolepis</taxon>
    </lineage>
</organism>
<name>A0A0R3TZU1_RODNA</name>
<dbReference type="AlphaFoldDB" id="A0A0R3TZU1"/>